<keyword evidence="2 4" id="KW-0238">DNA-binding</keyword>
<dbReference type="InterPro" id="IPR050109">
    <property type="entry name" value="HTH-type_TetR-like_transc_reg"/>
</dbReference>
<dbReference type="PANTHER" id="PTHR30055">
    <property type="entry name" value="HTH-TYPE TRANSCRIPTIONAL REGULATOR RUTR"/>
    <property type="match status" value="1"/>
</dbReference>
<feature type="DNA-binding region" description="H-T-H motif" evidence="4">
    <location>
        <begin position="30"/>
        <end position="49"/>
    </location>
</feature>
<feature type="domain" description="HTH tetR-type" evidence="5">
    <location>
        <begin position="6"/>
        <end position="67"/>
    </location>
</feature>
<name>A0A223SCG1_9ACTN</name>
<evidence type="ECO:0000256" key="3">
    <source>
        <dbReference type="ARBA" id="ARBA00023163"/>
    </source>
</evidence>
<dbReference type="InterPro" id="IPR001647">
    <property type="entry name" value="HTH_TetR"/>
</dbReference>
<dbReference type="Proteomes" id="UP000215005">
    <property type="component" value="Chromosome"/>
</dbReference>
<keyword evidence="3" id="KW-0804">Transcription</keyword>
<evidence type="ECO:0000313" key="7">
    <source>
        <dbReference type="Proteomes" id="UP000215005"/>
    </source>
</evidence>
<dbReference type="SUPFAM" id="SSF46689">
    <property type="entry name" value="Homeodomain-like"/>
    <property type="match status" value="1"/>
</dbReference>
<dbReference type="GO" id="GO:0000976">
    <property type="term" value="F:transcription cis-regulatory region binding"/>
    <property type="evidence" value="ECO:0007669"/>
    <property type="project" value="TreeGrafter"/>
</dbReference>
<keyword evidence="1" id="KW-0805">Transcription regulation</keyword>
<protein>
    <submittedName>
        <fullName evidence="6">TetR/AcrR family transcriptional regulator</fullName>
    </submittedName>
</protein>
<organism evidence="6 7">
    <name type="scientific">Nocardiopsis gilva YIM 90087</name>
    <dbReference type="NCBI Taxonomy" id="1235441"/>
    <lineage>
        <taxon>Bacteria</taxon>
        <taxon>Bacillati</taxon>
        <taxon>Actinomycetota</taxon>
        <taxon>Actinomycetes</taxon>
        <taxon>Streptosporangiales</taxon>
        <taxon>Nocardiopsidaceae</taxon>
        <taxon>Nocardiopsis</taxon>
    </lineage>
</organism>
<evidence type="ECO:0000256" key="4">
    <source>
        <dbReference type="PROSITE-ProRule" id="PRU00335"/>
    </source>
</evidence>
<dbReference type="KEGG" id="ngv:CDO52_26295"/>
<dbReference type="GO" id="GO:0003700">
    <property type="term" value="F:DNA-binding transcription factor activity"/>
    <property type="evidence" value="ECO:0007669"/>
    <property type="project" value="TreeGrafter"/>
</dbReference>
<evidence type="ECO:0000256" key="2">
    <source>
        <dbReference type="ARBA" id="ARBA00023125"/>
    </source>
</evidence>
<evidence type="ECO:0000259" key="5">
    <source>
        <dbReference type="PROSITE" id="PS50977"/>
    </source>
</evidence>
<reference evidence="6 7" key="1">
    <citation type="submission" date="2017-08" db="EMBL/GenBank/DDBJ databases">
        <title>The complete genome sequence of Nocardiopsis gilva YIM 90087.</title>
        <authorList>
            <person name="Yin M."/>
            <person name="Tang S."/>
        </authorList>
    </citation>
    <scope>NUCLEOTIDE SEQUENCE [LARGE SCALE GENOMIC DNA]</scope>
    <source>
        <strain evidence="6 7">YIM 90087</strain>
    </source>
</reference>
<sequence length="222" mass="24483">MSRRARSTPDALQSTAERLFAEHGIAAVSNRRVAEEAGAANNSAVRYHFGSKEDLVLAIVREHAAAMEEIRRRMLAEVAGSADPRDYISCLFLPFAEHLARTGPPTWLARFMLQARTDPVLRELVIAEEGSGQYVREAKERLRSLTAASVDAAVMERRGVLAELLITHAYADYERELGDGLHTRPDWAGTGRFVRDVVAGLLLAPSSDDDLSTELALRPFGR</sequence>
<gene>
    <name evidence="6" type="ORF">CDO52_26295</name>
</gene>
<dbReference type="RefSeq" id="WP_017618435.1">
    <property type="nucleotide sequence ID" value="NZ_ANBG01000167.1"/>
</dbReference>
<dbReference type="PROSITE" id="PS50977">
    <property type="entry name" value="HTH_TETR_2"/>
    <property type="match status" value="1"/>
</dbReference>
<evidence type="ECO:0000313" key="6">
    <source>
        <dbReference type="EMBL" id="ASU85844.1"/>
    </source>
</evidence>
<proteinExistence type="predicted"/>
<evidence type="ECO:0000256" key="1">
    <source>
        <dbReference type="ARBA" id="ARBA00023015"/>
    </source>
</evidence>
<dbReference type="PANTHER" id="PTHR30055:SF234">
    <property type="entry name" value="HTH-TYPE TRANSCRIPTIONAL REGULATOR BETI"/>
    <property type="match status" value="1"/>
</dbReference>
<dbReference type="InterPro" id="IPR009057">
    <property type="entry name" value="Homeodomain-like_sf"/>
</dbReference>
<dbReference type="Gene3D" id="1.10.357.10">
    <property type="entry name" value="Tetracycline Repressor, domain 2"/>
    <property type="match status" value="1"/>
</dbReference>
<dbReference type="OrthoDB" id="2356263at2"/>
<dbReference type="EMBL" id="CP022753">
    <property type="protein sequence ID" value="ASU85844.1"/>
    <property type="molecule type" value="Genomic_DNA"/>
</dbReference>
<accession>A0A223SCG1</accession>
<keyword evidence="7" id="KW-1185">Reference proteome</keyword>
<dbReference type="Pfam" id="PF00440">
    <property type="entry name" value="TetR_N"/>
    <property type="match status" value="1"/>
</dbReference>
<dbReference type="AlphaFoldDB" id="A0A223SCG1"/>